<proteinExistence type="predicted"/>
<dbReference type="AlphaFoldDB" id="X1RFS4"/>
<evidence type="ECO:0000313" key="1">
    <source>
        <dbReference type="EMBL" id="GAI79562.1"/>
    </source>
</evidence>
<name>X1RFS4_9ZZZZ</name>
<accession>X1RFS4</accession>
<gene>
    <name evidence="1" type="ORF">S12H4_14072</name>
</gene>
<feature type="non-terminal residue" evidence="1">
    <location>
        <position position="132"/>
    </location>
</feature>
<reference evidence="1" key="1">
    <citation type="journal article" date="2014" name="Front. Microbiol.">
        <title>High frequency of phylogenetically diverse reductive dehalogenase-homologous genes in deep subseafloor sedimentary metagenomes.</title>
        <authorList>
            <person name="Kawai M."/>
            <person name="Futagami T."/>
            <person name="Toyoda A."/>
            <person name="Takaki Y."/>
            <person name="Nishi S."/>
            <person name="Hori S."/>
            <person name="Arai W."/>
            <person name="Tsubouchi T."/>
            <person name="Morono Y."/>
            <person name="Uchiyama I."/>
            <person name="Ito T."/>
            <person name="Fujiyama A."/>
            <person name="Inagaki F."/>
            <person name="Takami H."/>
        </authorList>
    </citation>
    <scope>NUCLEOTIDE SEQUENCE</scope>
    <source>
        <strain evidence="1">Expedition CK06-06</strain>
    </source>
</reference>
<dbReference type="EMBL" id="BARW01006699">
    <property type="protein sequence ID" value="GAI79562.1"/>
    <property type="molecule type" value="Genomic_DNA"/>
</dbReference>
<organism evidence="1">
    <name type="scientific">marine sediment metagenome</name>
    <dbReference type="NCBI Taxonomy" id="412755"/>
    <lineage>
        <taxon>unclassified sequences</taxon>
        <taxon>metagenomes</taxon>
        <taxon>ecological metagenomes</taxon>
    </lineage>
</organism>
<comment type="caution">
    <text evidence="1">The sequence shown here is derived from an EMBL/GenBank/DDBJ whole genome shotgun (WGS) entry which is preliminary data.</text>
</comment>
<protein>
    <submittedName>
        <fullName evidence="1">Uncharacterized protein</fullName>
    </submittedName>
</protein>
<sequence>MEGKDRDELTNSERLREFLCTFKMSENEISGQLLIHREGIEYTYDELCIMVDEEGIKSYNMNKFLKSNNKNITVVNVYNPLNEFFQELAENYQGEPLIHQLASCIHAFDFGDRKNGYYQERLDYYFHKWLCK</sequence>